<dbReference type="InterPro" id="IPR012678">
    <property type="entry name" value="Ribosomal_uL23/eL15/eS24_sf"/>
</dbReference>
<proteinExistence type="inferred from homology"/>
<dbReference type="Proteomes" id="UP001431783">
    <property type="component" value="Unassembled WGS sequence"/>
</dbReference>
<dbReference type="PANTHER" id="PTHR11847">
    <property type="entry name" value="RIBOSOMAL PROTEIN L15"/>
    <property type="match status" value="1"/>
</dbReference>
<dbReference type="GO" id="GO:0003723">
    <property type="term" value="F:RNA binding"/>
    <property type="evidence" value="ECO:0007669"/>
    <property type="project" value="TreeGrafter"/>
</dbReference>
<name>A0AAW1UID6_9CUCU</name>
<feature type="region of interest" description="Disordered" evidence="5">
    <location>
        <begin position="49"/>
        <end position="100"/>
    </location>
</feature>
<protein>
    <recommendedName>
        <fullName evidence="4">Ribosomal protein L15</fullName>
    </recommendedName>
</protein>
<dbReference type="Pfam" id="PF00827">
    <property type="entry name" value="Ribosomal_L15e"/>
    <property type="match status" value="1"/>
</dbReference>
<dbReference type="PANTHER" id="PTHR11847:SF4">
    <property type="entry name" value="LARGE RIBOSOMAL SUBUNIT PROTEIN EL15"/>
    <property type="match status" value="1"/>
</dbReference>
<keyword evidence="7" id="KW-1185">Reference proteome</keyword>
<evidence type="ECO:0000313" key="6">
    <source>
        <dbReference type="EMBL" id="KAK9880263.1"/>
    </source>
</evidence>
<dbReference type="SUPFAM" id="SSF54189">
    <property type="entry name" value="Ribosomal proteins S24e, L23 and L15e"/>
    <property type="match status" value="1"/>
</dbReference>
<dbReference type="InterPro" id="IPR024794">
    <property type="entry name" value="Rbsml_eL15_core_dom_sf"/>
</dbReference>
<sequence>MWRFEPTKSYWVAQDSSYKYYEVILVDPSHQAIRRYSEMKWITQAFQKHSELRGKTSAGKSSSGVGKGHSYSQTKGGSRKAPWLRRNSLQLSRKRVCENV</sequence>
<evidence type="ECO:0000256" key="1">
    <source>
        <dbReference type="ARBA" id="ARBA00006857"/>
    </source>
</evidence>
<comment type="similarity">
    <text evidence="1 4">Belongs to the eukaryotic ribosomal protein eL15 family.</text>
</comment>
<dbReference type="SMART" id="SM01384">
    <property type="entry name" value="Ribosomal_L15e"/>
    <property type="match status" value="1"/>
</dbReference>
<accession>A0AAW1UID6</accession>
<evidence type="ECO:0000256" key="5">
    <source>
        <dbReference type="SAM" id="MobiDB-lite"/>
    </source>
</evidence>
<dbReference type="InterPro" id="IPR000439">
    <property type="entry name" value="Ribosomal_eL15"/>
</dbReference>
<organism evidence="6 7">
    <name type="scientific">Henosepilachna vigintioctopunctata</name>
    <dbReference type="NCBI Taxonomy" id="420089"/>
    <lineage>
        <taxon>Eukaryota</taxon>
        <taxon>Metazoa</taxon>
        <taxon>Ecdysozoa</taxon>
        <taxon>Arthropoda</taxon>
        <taxon>Hexapoda</taxon>
        <taxon>Insecta</taxon>
        <taxon>Pterygota</taxon>
        <taxon>Neoptera</taxon>
        <taxon>Endopterygota</taxon>
        <taxon>Coleoptera</taxon>
        <taxon>Polyphaga</taxon>
        <taxon>Cucujiformia</taxon>
        <taxon>Coccinelloidea</taxon>
        <taxon>Coccinellidae</taxon>
        <taxon>Epilachninae</taxon>
        <taxon>Epilachnini</taxon>
        <taxon>Henosepilachna</taxon>
    </lineage>
</organism>
<dbReference type="GO" id="GO:0022625">
    <property type="term" value="C:cytosolic large ribosomal subunit"/>
    <property type="evidence" value="ECO:0007669"/>
    <property type="project" value="TreeGrafter"/>
</dbReference>
<dbReference type="GO" id="GO:0002181">
    <property type="term" value="P:cytoplasmic translation"/>
    <property type="evidence" value="ECO:0007669"/>
    <property type="project" value="TreeGrafter"/>
</dbReference>
<keyword evidence="2 4" id="KW-0689">Ribosomal protein</keyword>
<evidence type="ECO:0000256" key="4">
    <source>
        <dbReference type="RuleBase" id="RU000663"/>
    </source>
</evidence>
<keyword evidence="3 4" id="KW-0687">Ribonucleoprotein</keyword>
<evidence type="ECO:0000256" key="3">
    <source>
        <dbReference type="ARBA" id="ARBA00023274"/>
    </source>
</evidence>
<feature type="compositionally biased region" description="Low complexity" evidence="5">
    <location>
        <begin position="55"/>
        <end position="72"/>
    </location>
</feature>
<dbReference type="AlphaFoldDB" id="A0AAW1UID6"/>
<evidence type="ECO:0000256" key="2">
    <source>
        <dbReference type="ARBA" id="ARBA00022980"/>
    </source>
</evidence>
<gene>
    <name evidence="6" type="ORF">WA026_010138</name>
</gene>
<dbReference type="EMBL" id="JARQZJ010000064">
    <property type="protein sequence ID" value="KAK9880263.1"/>
    <property type="molecule type" value="Genomic_DNA"/>
</dbReference>
<dbReference type="Gene3D" id="3.40.1120.10">
    <property type="entry name" value="Ribosomal protein l15e"/>
    <property type="match status" value="1"/>
</dbReference>
<evidence type="ECO:0000313" key="7">
    <source>
        <dbReference type="Proteomes" id="UP001431783"/>
    </source>
</evidence>
<dbReference type="GO" id="GO:0003735">
    <property type="term" value="F:structural constituent of ribosome"/>
    <property type="evidence" value="ECO:0007669"/>
    <property type="project" value="InterPro"/>
</dbReference>
<comment type="caution">
    <text evidence="6">The sequence shown here is derived from an EMBL/GenBank/DDBJ whole genome shotgun (WGS) entry which is preliminary data.</text>
</comment>
<reference evidence="6 7" key="1">
    <citation type="submission" date="2023-03" db="EMBL/GenBank/DDBJ databases">
        <title>Genome insight into feeding habits of ladybird beetles.</title>
        <authorList>
            <person name="Li H.-S."/>
            <person name="Huang Y.-H."/>
            <person name="Pang H."/>
        </authorList>
    </citation>
    <scope>NUCLEOTIDE SEQUENCE [LARGE SCALE GENOMIC DNA]</scope>
    <source>
        <strain evidence="6">SYSU_2023b</strain>
        <tissue evidence="6">Whole body</tissue>
    </source>
</reference>